<dbReference type="GO" id="GO:0006529">
    <property type="term" value="P:asparagine biosynthetic process"/>
    <property type="evidence" value="ECO:0007669"/>
    <property type="project" value="UniProtKB-KW"/>
</dbReference>
<keyword evidence="8" id="KW-0061">Asparagine biosynthesis</keyword>
<comment type="catalytic activity">
    <reaction evidence="7">
        <text>L-aspartate + L-glutamine + ATP + H2O = L-asparagine + L-glutamate + AMP + diphosphate + H(+)</text>
        <dbReference type="Rhea" id="RHEA:12228"/>
        <dbReference type="ChEBI" id="CHEBI:15377"/>
        <dbReference type="ChEBI" id="CHEBI:15378"/>
        <dbReference type="ChEBI" id="CHEBI:29985"/>
        <dbReference type="ChEBI" id="CHEBI:29991"/>
        <dbReference type="ChEBI" id="CHEBI:30616"/>
        <dbReference type="ChEBI" id="CHEBI:33019"/>
        <dbReference type="ChEBI" id="CHEBI:58048"/>
        <dbReference type="ChEBI" id="CHEBI:58359"/>
        <dbReference type="ChEBI" id="CHEBI:456215"/>
        <dbReference type="EC" id="6.3.5.4"/>
    </reaction>
</comment>
<dbReference type="InterPro" id="IPR029055">
    <property type="entry name" value="Ntn_hydrolases_N"/>
</dbReference>
<sequence>MCGLAGLFLPRETAPRDADIAAMLTAMRHRGPDGTGTWTSPDRRYQCGFARLAIIDLDTGGQPIVEAGGRRVLMGNGEIYNYQELRRRPDCAGYAFQTKGDMEPVLPLADSLGADFVHALNGMYALALYEPEPHRLVLVRDRLGIKPLYWSRLAGGGIVFASEVKALFASGLVEPRVCEVAVSSYLAHGWVPAPDTLWQGIHKLPPGHRLTVEADGALRLERYWRPAPAADLPDGADAIREHLTALLDDAVGLQLRSDVPLGALLSGGIDSGLLVALAARRLDRPLNTYTVRFQGAPADESPLAALVAARYGTRHTCFDLSMTDVAAHLPRLAWACDEPLSDASLLPNQLIEDVLGHEVRVALNGTGGDELFAGYGRYFQLPVEARYLRLPQVLRRGLAEPLAGLIDPMTAWRLARSEKFAGDPGAYLHDHSTLFPPPIRALVGNRMVPPPPAQAAHFGNFHGPRQSGMLYADLMTYLPEDLLTLLDRTSMAASVEGRVPFLDHRLVEAALAVPPDIRTPGGRQKGLERAMAAPFLPPEILDAPKQGFASPVPSWLRAGLAEPARRLLTSRRALERGWWSAAGIQRLLADPSRHAHRVYALLMLELTILIHGENRLAAAPQGGLEAFVDG</sequence>
<feature type="binding site" evidence="9">
    <location>
        <position position="264"/>
    </location>
    <ligand>
        <name>ATP</name>
        <dbReference type="ChEBI" id="CHEBI:30616"/>
    </ligand>
</feature>
<evidence type="ECO:0000256" key="4">
    <source>
        <dbReference type="ARBA" id="ARBA00022741"/>
    </source>
</evidence>
<dbReference type="EC" id="6.3.5.4" evidence="3"/>
<comment type="pathway">
    <text evidence="1">Amino-acid biosynthesis; L-asparagine biosynthesis; L-asparagine from L-aspartate (L-Gln route): step 1/1.</text>
</comment>
<evidence type="ECO:0000256" key="8">
    <source>
        <dbReference type="PIRSR" id="PIRSR001589-1"/>
    </source>
</evidence>
<dbReference type="SUPFAM" id="SSF56235">
    <property type="entry name" value="N-terminal nucleophile aminohydrolases (Ntn hydrolases)"/>
    <property type="match status" value="1"/>
</dbReference>
<keyword evidence="8" id="KW-0028">Amino-acid biosynthesis</keyword>
<keyword evidence="4 9" id="KW-0547">Nucleotide-binding</keyword>
<organism evidence="11 12">
    <name type="scientific">Paramagnetospirillum caucaseum</name>
    <dbReference type="NCBI Taxonomy" id="1244869"/>
    <lineage>
        <taxon>Bacteria</taxon>
        <taxon>Pseudomonadati</taxon>
        <taxon>Pseudomonadota</taxon>
        <taxon>Alphaproteobacteria</taxon>
        <taxon>Rhodospirillales</taxon>
        <taxon>Magnetospirillaceae</taxon>
        <taxon>Paramagnetospirillum</taxon>
    </lineage>
</organism>
<dbReference type="GO" id="GO:0005524">
    <property type="term" value="F:ATP binding"/>
    <property type="evidence" value="ECO:0007669"/>
    <property type="project" value="UniProtKB-KW"/>
</dbReference>
<feature type="binding site" evidence="9">
    <location>
        <position position="101"/>
    </location>
    <ligand>
        <name>L-glutamine</name>
        <dbReference type="ChEBI" id="CHEBI:58359"/>
    </ligand>
</feature>
<evidence type="ECO:0000259" key="10">
    <source>
        <dbReference type="PROSITE" id="PS51278"/>
    </source>
</evidence>
<dbReference type="Gene3D" id="3.60.20.10">
    <property type="entry name" value="Glutamine Phosphoribosylpyrophosphate, subunit 1, domain 1"/>
    <property type="match status" value="1"/>
</dbReference>
<dbReference type="PANTHER" id="PTHR43284">
    <property type="entry name" value="ASPARAGINE SYNTHETASE (GLUTAMINE-HYDROLYZING)"/>
    <property type="match status" value="1"/>
</dbReference>
<evidence type="ECO:0000256" key="2">
    <source>
        <dbReference type="ARBA" id="ARBA00005752"/>
    </source>
</evidence>
<dbReference type="InterPro" id="IPR006426">
    <property type="entry name" value="Asn_synth_AEB"/>
</dbReference>
<evidence type="ECO:0000256" key="9">
    <source>
        <dbReference type="PIRSR" id="PIRSR001589-2"/>
    </source>
</evidence>
<dbReference type="InterPro" id="IPR051786">
    <property type="entry name" value="ASN_synthetase/amidase"/>
</dbReference>
<keyword evidence="5 9" id="KW-0067">ATP-binding</keyword>
<dbReference type="CDD" id="cd01991">
    <property type="entry name" value="Asn_synthase_B_C"/>
    <property type="match status" value="1"/>
</dbReference>
<dbReference type="PROSITE" id="PS51278">
    <property type="entry name" value="GATASE_TYPE_2"/>
    <property type="match status" value="1"/>
</dbReference>
<evidence type="ECO:0000256" key="5">
    <source>
        <dbReference type="ARBA" id="ARBA00022840"/>
    </source>
</evidence>
<dbReference type="eggNOG" id="COG0367">
    <property type="taxonomic scope" value="Bacteria"/>
</dbReference>
<comment type="similarity">
    <text evidence="2">Belongs to the asparagine synthetase family.</text>
</comment>
<evidence type="ECO:0000313" key="12">
    <source>
        <dbReference type="Proteomes" id="UP000011744"/>
    </source>
</evidence>
<feature type="active site" description="For GATase activity" evidence="8">
    <location>
        <position position="2"/>
    </location>
</feature>
<dbReference type="InterPro" id="IPR014729">
    <property type="entry name" value="Rossmann-like_a/b/a_fold"/>
</dbReference>
<dbReference type="InterPro" id="IPR033738">
    <property type="entry name" value="AsnB_N"/>
</dbReference>
<dbReference type="InterPro" id="IPR001962">
    <property type="entry name" value="Asn_synthase"/>
</dbReference>
<dbReference type="NCBIfam" id="TIGR01536">
    <property type="entry name" value="asn_synth_AEB"/>
    <property type="match status" value="1"/>
</dbReference>
<dbReference type="Gene3D" id="3.40.50.620">
    <property type="entry name" value="HUPs"/>
    <property type="match status" value="1"/>
</dbReference>
<dbReference type="PANTHER" id="PTHR43284:SF1">
    <property type="entry name" value="ASPARAGINE SYNTHETASE"/>
    <property type="match status" value="1"/>
</dbReference>
<dbReference type="GO" id="GO:0004066">
    <property type="term" value="F:asparagine synthase (glutamine-hydrolyzing) activity"/>
    <property type="evidence" value="ECO:0007669"/>
    <property type="project" value="UniProtKB-EC"/>
</dbReference>
<dbReference type="PIRSF" id="PIRSF001589">
    <property type="entry name" value="Asn_synthetase_glu-h"/>
    <property type="match status" value="1"/>
</dbReference>
<dbReference type="STRING" id="1244869.H261_07813"/>
<dbReference type="Proteomes" id="UP000011744">
    <property type="component" value="Unassembled WGS sequence"/>
</dbReference>
<dbReference type="GO" id="GO:0005829">
    <property type="term" value="C:cytosol"/>
    <property type="evidence" value="ECO:0007669"/>
    <property type="project" value="TreeGrafter"/>
</dbReference>
<dbReference type="InterPro" id="IPR017932">
    <property type="entry name" value="GATase_2_dom"/>
</dbReference>
<proteinExistence type="inferred from homology"/>
<dbReference type="Pfam" id="PF00733">
    <property type="entry name" value="Asn_synthase"/>
    <property type="match status" value="1"/>
</dbReference>
<dbReference type="SUPFAM" id="SSF52402">
    <property type="entry name" value="Adenine nucleotide alpha hydrolases-like"/>
    <property type="match status" value="1"/>
</dbReference>
<feature type="binding site" evidence="9">
    <location>
        <position position="291"/>
    </location>
    <ligand>
        <name>ATP</name>
        <dbReference type="ChEBI" id="CHEBI:30616"/>
    </ligand>
</feature>
<dbReference type="CDD" id="cd00712">
    <property type="entry name" value="AsnB"/>
    <property type="match status" value="1"/>
</dbReference>
<name>M3ADE1_9PROT</name>
<dbReference type="AlphaFoldDB" id="M3ADE1"/>
<evidence type="ECO:0000256" key="1">
    <source>
        <dbReference type="ARBA" id="ARBA00005187"/>
    </source>
</evidence>
<dbReference type="OrthoDB" id="9763290at2"/>
<accession>M3ADE1</accession>
<dbReference type="EMBL" id="AONQ01000016">
    <property type="protein sequence ID" value="EME70519.1"/>
    <property type="molecule type" value="Genomic_DNA"/>
</dbReference>
<dbReference type="PATRIC" id="fig|1244869.3.peg.1578"/>
<protein>
    <recommendedName>
        <fullName evidence="3">asparagine synthase (glutamine-hydrolyzing)</fullName>
        <ecNumber evidence="3">6.3.5.4</ecNumber>
    </recommendedName>
</protein>
<keyword evidence="6 8" id="KW-0315">Glutamine amidotransferase</keyword>
<feature type="domain" description="Glutamine amidotransferase type-2" evidence="10">
    <location>
        <begin position="2"/>
        <end position="215"/>
    </location>
</feature>
<dbReference type="Pfam" id="PF13537">
    <property type="entry name" value="GATase_7"/>
    <property type="match status" value="1"/>
</dbReference>
<keyword evidence="12" id="KW-1185">Reference proteome</keyword>
<dbReference type="RefSeq" id="WP_008616156.1">
    <property type="nucleotide sequence ID" value="NZ_AONQ01000016.1"/>
</dbReference>
<evidence type="ECO:0000256" key="3">
    <source>
        <dbReference type="ARBA" id="ARBA00012737"/>
    </source>
</evidence>
<evidence type="ECO:0000313" key="11">
    <source>
        <dbReference type="EMBL" id="EME70519.1"/>
    </source>
</evidence>
<evidence type="ECO:0000256" key="7">
    <source>
        <dbReference type="ARBA" id="ARBA00048741"/>
    </source>
</evidence>
<evidence type="ECO:0000256" key="6">
    <source>
        <dbReference type="ARBA" id="ARBA00022962"/>
    </source>
</evidence>
<comment type="caution">
    <text evidence="11">The sequence shown here is derived from an EMBL/GenBank/DDBJ whole genome shotgun (WGS) entry which is preliminary data.</text>
</comment>
<reference evidence="11 12" key="1">
    <citation type="journal article" date="2014" name="Genome Announc.">
        <title>Draft Genome Sequence of Magnetospirillum sp. Strain SO-1, a Freshwater Magnetotactic Bacterium Isolated from the Ol'khovka River, Russia.</title>
        <authorList>
            <person name="Grouzdev D.S."/>
            <person name="Dziuba M.V."/>
            <person name="Sukhacheva M.S."/>
            <person name="Mardanov A.V."/>
            <person name="Beletskiy A.V."/>
            <person name="Kuznetsov B.B."/>
            <person name="Skryabin K.G."/>
        </authorList>
    </citation>
    <scope>NUCLEOTIDE SEQUENCE [LARGE SCALE GENOMIC DNA]</scope>
    <source>
        <strain evidence="11 12">SO-1</strain>
    </source>
</reference>
<gene>
    <name evidence="11" type="ORF">H261_07813</name>
</gene>